<keyword evidence="5" id="KW-1185">Reference proteome</keyword>
<dbReference type="GO" id="GO:0004527">
    <property type="term" value="F:exonuclease activity"/>
    <property type="evidence" value="ECO:0007669"/>
    <property type="project" value="UniProtKB-KW"/>
</dbReference>
<dbReference type="SUPFAM" id="SSF56219">
    <property type="entry name" value="DNase I-like"/>
    <property type="match status" value="1"/>
</dbReference>
<dbReference type="Gene3D" id="3.60.10.10">
    <property type="entry name" value="Endonuclease/exonuclease/phosphatase"/>
    <property type="match status" value="1"/>
</dbReference>
<keyword evidence="4" id="KW-0269">Exonuclease</keyword>
<keyword evidence="4" id="KW-0255">Endonuclease</keyword>
<proteinExistence type="predicted"/>
<dbReference type="GO" id="GO:0004519">
    <property type="term" value="F:endonuclease activity"/>
    <property type="evidence" value="ECO:0007669"/>
    <property type="project" value="UniProtKB-KW"/>
</dbReference>
<gene>
    <name evidence="4" type="ORF">SAMN04487818_10791</name>
</gene>
<evidence type="ECO:0000259" key="3">
    <source>
        <dbReference type="Pfam" id="PF03372"/>
    </source>
</evidence>
<dbReference type="AlphaFoldDB" id="A0A1H9UAX5"/>
<feature type="transmembrane region" description="Helical" evidence="2">
    <location>
        <begin position="85"/>
        <end position="106"/>
    </location>
</feature>
<keyword evidence="2" id="KW-0812">Transmembrane</keyword>
<accession>A0A1H9UAX5</accession>
<dbReference type="RefSeq" id="WP_177215615.1">
    <property type="nucleotide sequence ID" value="NZ_FOGI01000007.1"/>
</dbReference>
<dbReference type="InterPro" id="IPR005135">
    <property type="entry name" value="Endo/exonuclease/phosphatase"/>
</dbReference>
<sequence length="339" mass="36086">MTAHQTEDLAVPTDEDAAAPPRRRRRRGVTFFLSLLVAPLIAVSVMRLGGIDGNNLTAITLALTPYIAGYGLLVTLLALALRRKVLTAVALVLTLSLGVLLVPRLLADGDPIPQGQRVRLMSANLMIGRGDPNVLVSLVRDAKVDVLTLQELTPVALSKLDAAGLGDLLPYRAVQPVPGGEGGGILSRIPLRQISLVENTQFENVAAVVDLSGPVDIEVVTIHIVPPTTNDTARKTWQRELASLPGPDSYGRPRVLAGDFNATLDHHAFTGLLDRGYNDAAELAGEGMRPTWSSKSPPSPPVTIDHIVLDRRIGAPSVAVYDLPGSDHNAVFAELALPR</sequence>
<keyword evidence="2" id="KW-0472">Membrane</keyword>
<evidence type="ECO:0000313" key="5">
    <source>
        <dbReference type="Proteomes" id="UP000199051"/>
    </source>
</evidence>
<protein>
    <submittedName>
        <fullName evidence="4">Metal-dependent hydrolase, endonuclease/exonuclease/phosphatase family</fullName>
    </submittedName>
</protein>
<keyword evidence="4" id="KW-0540">Nuclease</keyword>
<dbReference type="InterPro" id="IPR036691">
    <property type="entry name" value="Endo/exonu/phosph_ase_sf"/>
</dbReference>
<name>A0A1H9UAX5_9PSEU</name>
<evidence type="ECO:0000256" key="1">
    <source>
        <dbReference type="SAM" id="MobiDB-lite"/>
    </source>
</evidence>
<keyword evidence="4" id="KW-0378">Hydrolase</keyword>
<dbReference type="EMBL" id="FOGI01000007">
    <property type="protein sequence ID" value="SES06243.1"/>
    <property type="molecule type" value="Genomic_DNA"/>
</dbReference>
<feature type="domain" description="Endonuclease/exonuclease/phosphatase" evidence="3">
    <location>
        <begin position="134"/>
        <end position="328"/>
    </location>
</feature>
<feature type="transmembrane region" description="Helical" evidence="2">
    <location>
        <begin position="29"/>
        <end position="50"/>
    </location>
</feature>
<dbReference type="Pfam" id="PF03372">
    <property type="entry name" value="Exo_endo_phos"/>
    <property type="match status" value="1"/>
</dbReference>
<feature type="transmembrane region" description="Helical" evidence="2">
    <location>
        <begin position="56"/>
        <end position="78"/>
    </location>
</feature>
<keyword evidence="2" id="KW-1133">Transmembrane helix</keyword>
<feature type="region of interest" description="Disordered" evidence="1">
    <location>
        <begin position="1"/>
        <end position="22"/>
    </location>
</feature>
<dbReference type="STRING" id="155974.SAMN04487818_10791"/>
<reference evidence="5" key="1">
    <citation type="submission" date="2016-10" db="EMBL/GenBank/DDBJ databases">
        <authorList>
            <person name="Varghese N."/>
            <person name="Submissions S."/>
        </authorList>
    </citation>
    <scope>NUCLEOTIDE SEQUENCE [LARGE SCALE GENOMIC DNA]</scope>
    <source>
        <strain evidence="5">DSM 44260</strain>
    </source>
</reference>
<dbReference type="Proteomes" id="UP000199051">
    <property type="component" value="Unassembled WGS sequence"/>
</dbReference>
<evidence type="ECO:0000313" key="4">
    <source>
        <dbReference type="EMBL" id="SES06243.1"/>
    </source>
</evidence>
<organism evidence="4 5">
    <name type="scientific">Actinokineospora terrae</name>
    <dbReference type="NCBI Taxonomy" id="155974"/>
    <lineage>
        <taxon>Bacteria</taxon>
        <taxon>Bacillati</taxon>
        <taxon>Actinomycetota</taxon>
        <taxon>Actinomycetes</taxon>
        <taxon>Pseudonocardiales</taxon>
        <taxon>Pseudonocardiaceae</taxon>
        <taxon>Actinokineospora</taxon>
    </lineage>
</organism>
<evidence type="ECO:0000256" key="2">
    <source>
        <dbReference type="SAM" id="Phobius"/>
    </source>
</evidence>